<keyword evidence="1" id="KW-0175">Coiled coil</keyword>
<gene>
    <name evidence="2" type="ORF">A3A77_02815</name>
</gene>
<proteinExistence type="predicted"/>
<dbReference type="EMBL" id="MHCC01000005">
    <property type="protein sequence ID" value="OGY13991.1"/>
    <property type="molecule type" value="Genomic_DNA"/>
</dbReference>
<comment type="caution">
    <text evidence="2">The sequence shown here is derived from an EMBL/GenBank/DDBJ whole genome shotgun (WGS) entry which is preliminary data.</text>
</comment>
<evidence type="ECO:0000313" key="2">
    <source>
        <dbReference type="EMBL" id="OGY13991.1"/>
    </source>
</evidence>
<feature type="coiled-coil region" evidence="1">
    <location>
        <begin position="43"/>
        <end position="87"/>
    </location>
</feature>
<accession>A0A1G1VF35</accession>
<protein>
    <submittedName>
        <fullName evidence="2">Uncharacterized protein</fullName>
    </submittedName>
</protein>
<evidence type="ECO:0000313" key="3">
    <source>
        <dbReference type="Proteomes" id="UP000178659"/>
    </source>
</evidence>
<sequence>MTAQDDQNLPPIEEATVVEDVAQENVSTLVGVENSIKARLSHVERQKEEIKSLREMVTSYLENDPSYLELEQAAKNAAKEKTKVKKELLAKPDIVHTVEKLKAMNDNLKELKEGLSYFLAQYQQMTGQSSFEDEDGEVRDIVYVAKLVKRSAFDK</sequence>
<evidence type="ECO:0000256" key="1">
    <source>
        <dbReference type="SAM" id="Coils"/>
    </source>
</evidence>
<name>A0A1G1VF35_9BACT</name>
<dbReference type="AlphaFoldDB" id="A0A1G1VF35"/>
<organism evidence="2 3">
    <name type="scientific">Candidatus Blackburnbacteria bacterium RIFCSPLOWO2_01_FULL_40_20</name>
    <dbReference type="NCBI Taxonomy" id="1797519"/>
    <lineage>
        <taxon>Bacteria</taxon>
        <taxon>Candidatus Blackburniibacteriota</taxon>
    </lineage>
</organism>
<reference evidence="2 3" key="1">
    <citation type="journal article" date="2016" name="Nat. Commun.">
        <title>Thousands of microbial genomes shed light on interconnected biogeochemical processes in an aquifer system.</title>
        <authorList>
            <person name="Anantharaman K."/>
            <person name="Brown C.T."/>
            <person name="Hug L.A."/>
            <person name="Sharon I."/>
            <person name="Castelle C.J."/>
            <person name="Probst A.J."/>
            <person name="Thomas B.C."/>
            <person name="Singh A."/>
            <person name="Wilkins M.J."/>
            <person name="Karaoz U."/>
            <person name="Brodie E.L."/>
            <person name="Williams K.H."/>
            <person name="Hubbard S.S."/>
            <person name="Banfield J.F."/>
        </authorList>
    </citation>
    <scope>NUCLEOTIDE SEQUENCE [LARGE SCALE GENOMIC DNA]</scope>
</reference>
<dbReference type="Proteomes" id="UP000178659">
    <property type="component" value="Unassembled WGS sequence"/>
</dbReference>